<dbReference type="InterPro" id="IPR016163">
    <property type="entry name" value="Ald_DH_C"/>
</dbReference>
<gene>
    <name evidence="4" type="ORF">RM764_20855</name>
</gene>
<dbReference type="SUPFAM" id="SSF53720">
    <property type="entry name" value="ALDH-like"/>
    <property type="match status" value="1"/>
</dbReference>
<name>A0ABU2TWS7_9ACTN</name>
<comment type="caution">
    <text evidence="4">The sequence shown here is derived from an EMBL/GenBank/DDBJ whole genome shotgun (WGS) entry which is preliminary data.</text>
</comment>
<reference evidence="5" key="1">
    <citation type="submission" date="2023-07" db="EMBL/GenBank/DDBJ databases">
        <title>30 novel species of actinomycetes from the DSMZ collection.</title>
        <authorList>
            <person name="Nouioui I."/>
        </authorList>
    </citation>
    <scope>NUCLEOTIDE SEQUENCE [LARGE SCALE GENOMIC DNA]</scope>
    <source>
        <strain evidence="5">DSM 41699</strain>
    </source>
</reference>
<evidence type="ECO:0000259" key="3">
    <source>
        <dbReference type="Pfam" id="PF00171"/>
    </source>
</evidence>
<dbReference type="EMBL" id="JAVREY010000024">
    <property type="protein sequence ID" value="MDT0465422.1"/>
    <property type="molecule type" value="Genomic_DNA"/>
</dbReference>
<dbReference type="InterPro" id="IPR016161">
    <property type="entry name" value="Ald_DH/histidinol_DH"/>
</dbReference>
<evidence type="ECO:0000256" key="2">
    <source>
        <dbReference type="SAM" id="MobiDB-lite"/>
    </source>
</evidence>
<dbReference type="InterPro" id="IPR015590">
    <property type="entry name" value="Aldehyde_DH_dom"/>
</dbReference>
<dbReference type="RefSeq" id="WP_311696891.1">
    <property type="nucleotide sequence ID" value="NZ_JAVREY010000024.1"/>
</dbReference>
<dbReference type="Gene3D" id="3.40.309.10">
    <property type="entry name" value="Aldehyde Dehydrogenase, Chain A, domain 2"/>
    <property type="match status" value="1"/>
</dbReference>
<evidence type="ECO:0000256" key="1">
    <source>
        <dbReference type="ARBA" id="ARBA00023002"/>
    </source>
</evidence>
<dbReference type="Pfam" id="PF00171">
    <property type="entry name" value="Aldedh"/>
    <property type="match status" value="1"/>
</dbReference>
<evidence type="ECO:0000313" key="4">
    <source>
        <dbReference type="EMBL" id="MDT0465422.1"/>
    </source>
</evidence>
<proteinExistence type="predicted"/>
<feature type="region of interest" description="Disordered" evidence="2">
    <location>
        <begin position="1"/>
        <end position="56"/>
    </location>
</feature>
<accession>A0ABU2TWS7</accession>
<dbReference type="Proteomes" id="UP001183809">
    <property type="component" value="Unassembled WGS sequence"/>
</dbReference>
<feature type="compositionally biased region" description="Basic and acidic residues" evidence="2">
    <location>
        <begin position="47"/>
        <end position="56"/>
    </location>
</feature>
<protein>
    <submittedName>
        <fullName evidence="4">Aldehyde dehydrogenase family protein</fullName>
    </submittedName>
</protein>
<dbReference type="Gene3D" id="3.40.605.10">
    <property type="entry name" value="Aldehyde Dehydrogenase, Chain A, domain 1"/>
    <property type="match status" value="1"/>
</dbReference>
<organism evidence="4 5">
    <name type="scientific">Streptomyces gibsoniae</name>
    <dbReference type="NCBI Taxonomy" id="3075529"/>
    <lineage>
        <taxon>Bacteria</taxon>
        <taxon>Bacillati</taxon>
        <taxon>Actinomycetota</taxon>
        <taxon>Actinomycetes</taxon>
        <taxon>Kitasatosporales</taxon>
        <taxon>Streptomycetaceae</taxon>
        <taxon>Streptomyces</taxon>
    </lineage>
</organism>
<dbReference type="InterPro" id="IPR016162">
    <property type="entry name" value="Ald_DH_N"/>
</dbReference>
<evidence type="ECO:0000313" key="5">
    <source>
        <dbReference type="Proteomes" id="UP001183809"/>
    </source>
</evidence>
<keyword evidence="5" id="KW-1185">Reference proteome</keyword>
<keyword evidence="1" id="KW-0560">Oxidoreductase</keyword>
<feature type="domain" description="Aldehyde dehydrogenase" evidence="3">
    <location>
        <begin position="2"/>
        <end position="51"/>
    </location>
</feature>
<sequence length="56" mass="6093">MRTSEAPEFGMVGRNRPVVRTPPPPFGGVEQPGVGHEGGYDGLPEFTEDKDIASHW</sequence>